<evidence type="ECO:0000313" key="12">
    <source>
        <dbReference type="EMBL" id="MFI7587411.1"/>
    </source>
</evidence>
<feature type="domain" description="Cation-transporting P-type ATPase N-terminal" evidence="11">
    <location>
        <begin position="31"/>
        <end position="105"/>
    </location>
</feature>
<organism evidence="12 13">
    <name type="scientific">Spongisporangium articulatum</name>
    <dbReference type="NCBI Taxonomy" id="3362603"/>
    <lineage>
        <taxon>Bacteria</taxon>
        <taxon>Bacillati</taxon>
        <taxon>Actinomycetota</taxon>
        <taxon>Actinomycetes</taxon>
        <taxon>Kineosporiales</taxon>
        <taxon>Kineosporiaceae</taxon>
        <taxon>Spongisporangium</taxon>
    </lineage>
</organism>
<dbReference type="SUPFAM" id="SSF56784">
    <property type="entry name" value="HAD-like"/>
    <property type="match status" value="1"/>
</dbReference>
<dbReference type="InterPro" id="IPR006068">
    <property type="entry name" value="ATPase_P-typ_cation-transptr_C"/>
</dbReference>
<keyword evidence="2 10" id="KW-0812">Transmembrane</keyword>
<sequence>MGRASASPSRTPSGTDPTAPRPVVTPEPSGSPWAVPSAAVVAALHSDPVEGLTEPEAVERLAGSGRNVVPAGPVVSPLETVLSQLRDPLVLVLLGAAGLTAALRDAADTVVILLVVAVNTAIGTAQARRARRDIEALQALAAPTARVRRDGRPVELPAAQVVPGDVLLLAEGDVVAADARLLSADDLEVDESLLTGESLPSPRTVDAVDVSAVTAERRCLVHGGTLVVHGQGSAVVTATGTGTAIGGLSQLLHRTASPATPLQRRLGRLGRQLSVGVALACLLVAGLELAAGKDWGLVVVTAVSLAVAAVPESLPAVVALSLAAGARRMARRGAIVRSLPAVEALGSVTVLATDKTGTLTTGRMRLVAAWTPDGGVWEAGNPADAGALELMRLATLCSDAELQGGGDPTEVALVTGAAGAGLEVVGARAACPRVAVVPFDAQRRDMSSVHVDPGGRRFTITKGAPDVVLADDERLGREVSAGWAREGRRVLAVVVRSGDAPPTTTGLLAVADPVREEAGPALRACREAGITPVLVTGDHPGTAAAVARRTGVLDDVRSGPLPGPAPEERVRARIDPGGKLDLVAGWQRDGHVVAMTGDGVNDAPALRAADVGVAMGRRGTDVAREAADIVLTDDSLATIVRAVAEGRRVYDNIRRFLRYGLAGGIAEVLVMLAGPLLGLALPLLPAQILWINLLTHGLPGVAIGQERREPDVLARPPRRPDAALLGHRLAAEIGVLAAVLALSSICAAWLTHARGGPWQSVLFATLALGQLGVALCTRSDHVAVWRLSPWGNPMLLGAVLLSAVLVVAGLYVPPLQALLGTVPLTAAQWGLTLGAATAPAVVAQLGVALAGLRRTG</sequence>
<dbReference type="InterPro" id="IPR023299">
    <property type="entry name" value="ATPase_P-typ_cyto_dom_N"/>
</dbReference>
<keyword evidence="13" id="KW-1185">Reference proteome</keyword>
<dbReference type="InterPro" id="IPR023214">
    <property type="entry name" value="HAD_sf"/>
</dbReference>
<dbReference type="InterPro" id="IPR001757">
    <property type="entry name" value="P_typ_ATPase"/>
</dbReference>
<dbReference type="Pfam" id="PF00702">
    <property type="entry name" value="Hydrolase"/>
    <property type="match status" value="1"/>
</dbReference>
<gene>
    <name evidence="12" type="ORF">ACIB24_10085</name>
</gene>
<dbReference type="SUPFAM" id="SSF81660">
    <property type="entry name" value="Metal cation-transporting ATPase, ATP-binding domain N"/>
    <property type="match status" value="1"/>
</dbReference>
<evidence type="ECO:0000256" key="4">
    <source>
        <dbReference type="ARBA" id="ARBA00022840"/>
    </source>
</evidence>
<dbReference type="Proteomes" id="UP001612915">
    <property type="component" value="Unassembled WGS sequence"/>
</dbReference>
<feature type="transmembrane region" description="Helical" evidence="10">
    <location>
        <begin position="756"/>
        <end position="777"/>
    </location>
</feature>
<feature type="transmembrane region" description="Helical" evidence="10">
    <location>
        <begin position="687"/>
        <end position="704"/>
    </location>
</feature>
<feature type="transmembrane region" description="Helical" evidence="10">
    <location>
        <begin position="656"/>
        <end position="681"/>
    </location>
</feature>
<dbReference type="SFLD" id="SFLDG00002">
    <property type="entry name" value="C1.7:_P-type_atpase_like"/>
    <property type="match status" value="1"/>
</dbReference>
<accession>A0ABW8AM14</accession>
<dbReference type="InterPro" id="IPR004014">
    <property type="entry name" value="ATPase_P-typ_cation-transptr_N"/>
</dbReference>
<feature type="compositionally biased region" description="Polar residues" evidence="9">
    <location>
        <begin position="1"/>
        <end position="16"/>
    </location>
</feature>
<dbReference type="Gene3D" id="1.20.1110.10">
    <property type="entry name" value="Calcium-transporting ATPase, transmembrane domain"/>
    <property type="match status" value="4"/>
</dbReference>
<reference evidence="12 13" key="1">
    <citation type="submission" date="2024-10" db="EMBL/GenBank/DDBJ databases">
        <title>The Natural Products Discovery Center: Release of the First 8490 Sequenced Strains for Exploring Actinobacteria Biosynthetic Diversity.</title>
        <authorList>
            <person name="Kalkreuter E."/>
            <person name="Kautsar S.A."/>
            <person name="Yang D."/>
            <person name="Bader C.D."/>
            <person name="Teijaro C.N."/>
            <person name="Fluegel L."/>
            <person name="Davis C.M."/>
            <person name="Simpson J.R."/>
            <person name="Lauterbach L."/>
            <person name="Steele A.D."/>
            <person name="Gui C."/>
            <person name="Meng S."/>
            <person name="Li G."/>
            <person name="Viehrig K."/>
            <person name="Ye F."/>
            <person name="Su P."/>
            <person name="Kiefer A.F."/>
            <person name="Nichols A."/>
            <person name="Cepeda A.J."/>
            <person name="Yan W."/>
            <person name="Fan B."/>
            <person name="Jiang Y."/>
            <person name="Adhikari A."/>
            <person name="Zheng C.-J."/>
            <person name="Schuster L."/>
            <person name="Cowan T.M."/>
            <person name="Smanski M.J."/>
            <person name="Chevrette M.G."/>
            <person name="De Carvalho L.P.S."/>
            <person name="Shen B."/>
        </authorList>
    </citation>
    <scope>NUCLEOTIDE SEQUENCE [LARGE SCALE GENOMIC DNA]</scope>
    <source>
        <strain evidence="12 13">NPDC049639</strain>
    </source>
</reference>
<feature type="transmembrane region" description="Helical" evidence="10">
    <location>
        <begin position="725"/>
        <end position="750"/>
    </location>
</feature>
<dbReference type="RefSeq" id="WP_398279049.1">
    <property type="nucleotide sequence ID" value="NZ_JBITLV010000003.1"/>
</dbReference>
<evidence type="ECO:0000256" key="9">
    <source>
        <dbReference type="SAM" id="MobiDB-lite"/>
    </source>
</evidence>
<dbReference type="PRINTS" id="PR00120">
    <property type="entry name" value="HATPASE"/>
</dbReference>
<feature type="region of interest" description="Disordered" evidence="9">
    <location>
        <begin position="1"/>
        <end position="32"/>
    </location>
</feature>
<dbReference type="SUPFAM" id="SSF81665">
    <property type="entry name" value="Calcium ATPase, transmembrane domain M"/>
    <property type="match status" value="1"/>
</dbReference>
<evidence type="ECO:0000256" key="3">
    <source>
        <dbReference type="ARBA" id="ARBA00022741"/>
    </source>
</evidence>
<comment type="catalytic activity">
    <reaction evidence="8">
        <text>ATP + H2O = ADP + phosphate + H(+)</text>
        <dbReference type="Rhea" id="RHEA:13065"/>
        <dbReference type="ChEBI" id="CHEBI:15377"/>
        <dbReference type="ChEBI" id="CHEBI:15378"/>
        <dbReference type="ChEBI" id="CHEBI:30616"/>
        <dbReference type="ChEBI" id="CHEBI:43474"/>
        <dbReference type="ChEBI" id="CHEBI:456216"/>
    </reaction>
</comment>
<dbReference type="PROSITE" id="PS00154">
    <property type="entry name" value="ATPASE_E1_E2"/>
    <property type="match status" value="1"/>
</dbReference>
<keyword evidence="5" id="KW-1278">Translocase</keyword>
<evidence type="ECO:0000313" key="13">
    <source>
        <dbReference type="Proteomes" id="UP001612915"/>
    </source>
</evidence>
<dbReference type="InterPro" id="IPR059000">
    <property type="entry name" value="ATPase_P-type_domA"/>
</dbReference>
<comment type="subcellular location">
    <subcellularLocation>
        <location evidence="1">Cell membrane</location>
        <topology evidence="1">Multi-pass membrane protein</topology>
    </subcellularLocation>
</comment>
<dbReference type="PRINTS" id="PR00119">
    <property type="entry name" value="CATATPASE"/>
</dbReference>
<evidence type="ECO:0000259" key="11">
    <source>
        <dbReference type="SMART" id="SM00831"/>
    </source>
</evidence>
<dbReference type="Gene3D" id="2.70.150.10">
    <property type="entry name" value="Calcium-transporting ATPase, cytoplasmic transduction domain A"/>
    <property type="match status" value="1"/>
</dbReference>
<evidence type="ECO:0000256" key="8">
    <source>
        <dbReference type="ARBA" id="ARBA00049360"/>
    </source>
</evidence>
<dbReference type="Pfam" id="PF00689">
    <property type="entry name" value="Cation_ATPase_C"/>
    <property type="match status" value="1"/>
</dbReference>
<evidence type="ECO:0000256" key="5">
    <source>
        <dbReference type="ARBA" id="ARBA00022967"/>
    </source>
</evidence>
<keyword evidence="7 10" id="KW-0472">Membrane</keyword>
<proteinExistence type="predicted"/>
<dbReference type="Gene3D" id="3.40.50.1000">
    <property type="entry name" value="HAD superfamily/HAD-like"/>
    <property type="match status" value="1"/>
</dbReference>
<dbReference type="InterPro" id="IPR044492">
    <property type="entry name" value="P_typ_ATPase_HD_dom"/>
</dbReference>
<dbReference type="InterPro" id="IPR018303">
    <property type="entry name" value="ATPase_P-typ_P_site"/>
</dbReference>
<dbReference type="Gene3D" id="3.40.1110.10">
    <property type="entry name" value="Calcium-transporting ATPase, cytoplasmic domain N"/>
    <property type="match status" value="1"/>
</dbReference>
<evidence type="ECO:0000256" key="1">
    <source>
        <dbReference type="ARBA" id="ARBA00004651"/>
    </source>
</evidence>
<dbReference type="InterPro" id="IPR008250">
    <property type="entry name" value="ATPase_P-typ_transduc_dom_A_sf"/>
</dbReference>
<dbReference type="Pfam" id="PF00690">
    <property type="entry name" value="Cation_ATPase_N"/>
    <property type="match status" value="1"/>
</dbReference>
<dbReference type="SFLD" id="SFLDF00027">
    <property type="entry name" value="p-type_atpase"/>
    <property type="match status" value="1"/>
</dbReference>
<keyword evidence="4" id="KW-0067">ATP-binding</keyword>
<feature type="transmembrane region" description="Helical" evidence="10">
    <location>
        <begin position="273"/>
        <end position="291"/>
    </location>
</feature>
<dbReference type="Pfam" id="PF00122">
    <property type="entry name" value="E1-E2_ATPase"/>
    <property type="match status" value="1"/>
</dbReference>
<evidence type="ECO:0000256" key="10">
    <source>
        <dbReference type="SAM" id="Phobius"/>
    </source>
</evidence>
<name>A0ABW8AM14_9ACTN</name>
<dbReference type="InterPro" id="IPR036412">
    <property type="entry name" value="HAD-like_sf"/>
</dbReference>
<dbReference type="SMART" id="SM00831">
    <property type="entry name" value="Cation_ATPase_N"/>
    <property type="match status" value="1"/>
</dbReference>
<feature type="transmembrane region" description="Helical" evidence="10">
    <location>
        <begin position="297"/>
        <end position="322"/>
    </location>
</feature>
<keyword evidence="6 10" id="KW-1133">Transmembrane helix</keyword>
<dbReference type="InterPro" id="IPR023298">
    <property type="entry name" value="ATPase_P-typ_TM_dom_sf"/>
</dbReference>
<feature type="transmembrane region" description="Helical" evidence="10">
    <location>
        <begin position="831"/>
        <end position="852"/>
    </location>
</feature>
<evidence type="ECO:0000256" key="6">
    <source>
        <dbReference type="ARBA" id="ARBA00022989"/>
    </source>
</evidence>
<evidence type="ECO:0000256" key="7">
    <source>
        <dbReference type="ARBA" id="ARBA00023136"/>
    </source>
</evidence>
<comment type="caution">
    <text evidence="12">The sequence shown here is derived from an EMBL/GenBank/DDBJ whole genome shotgun (WGS) entry which is preliminary data.</text>
</comment>
<dbReference type="SFLD" id="SFLDS00003">
    <property type="entry name" value="Haloacid_Dehalogenase"/>
    <property type="match status" value="1"/>
</dbReference>
<dbReference type="EMBL" id="JBITLV010000003">
    <property type="protein sequence ID" value="MFI7587411.1"/>
    <property type="molecule type" value="Genomic_DNA"/>
</dbReference>
<keyword evidence="3" id="KW-0547">Nucleotide-binding</keyword>
<evidence type="ECO:0000256" key="2">
    <source>
        <dbReference type="ARBA" id="ARBA00022692"/>
    </source>
</evidence>
<dbReference type="NCBIfam" id="TIGR01494">
    <property type="entry name" value="ATPase_P-type"/>
    <property type="match status" value="2"/>
</dbReference>
<protein>
    <submittedName>
        <fullName evidence="12">Cation-translocating P-type ATPase</fullName>
    </submittedName>
</protein>
<feature type="transmembrane region" description="Helical" evidence="10">
    <location>
        <begin position="789"/>
        <end position="811"/>
    </location>
</feature>
<dbReference type="SUPFAM" id="SSF81653">
    <property type="entry name" value="Calcium ATPase, transduction domain A"/>
    <property type="match status" value="1"/>
</dbReference>
<dbReference type="PANTHER" id="PTHR42861">
    <property type="entry name" value="CALCIUM-TRANSPORTING ATPASE"/>
    <property type="match status" value="1"/>
</dbReference>